<organism evidence="2 3">
    <name type="scientific">Planktothrix tepida PCC 9214</name>
    <dbReference type="NCBI Taxonomy" id="671072"/>
    <lineage>
        <taxon>Bacteria</taxon>
        <taxon>Bacillati</taxon>
        <taxon>Cyanobacteriota</taxon>
        <taxon>Cyanophyceae</taxon>
        <taxon>Oscillatoriophycideae</taxon>
        <taxon>Oscillatoriales</taxon>
        <taxon>Microcoleaceae</taxon>
        <taxon>Planktothrix</taxon>
    </lineage>
</organism>
<dbReference type="AlphaFoldDB" id="A0A1J1LSG3"/>
<keyword evidence="1" id="KW-0472">Membrane</keyword>
<dbReference type="OrthoDB" id="449443at2"/>
<dbReference type="STRING" id="671072.PL9214670170"/>
<sequence length="408" mass="45583">MNFQNSNSESVNNSATNSQTVTDLLLYIEQSPEYAHLVEEAKNPAKNTQNQPEKQGLIKKLLELVIANSQDFHGRAIVSENLAKDSQYTAALVSISSLLNAATNFPLLYFAFKDLGILAVPMTVLANALILKYTNDSAVATSARKPHSQSWSNWAIAAMLSLNALQSIVAGVGTELLLNSSGLSQLKAQELIKEQINRVETLKQIDSPQYKDALARCESGEQELSQLDKSHPRWQSLFVQLYGTWGERDRNWENVPLEQLPLCPQVERLREDAYQAYETAKQQLQESLAVRATMGNDLAFLQQKMPLVYTPHFTPSGELSSGLEASRLAILSFIAKLTQGDWSGLGFPLFFLLLSLITSGCACVITIALSYRQDTQKSFSEAVQLQRDIWLETRRRELMTQQHNDLKD</sequence>
<proteinExistence type="predicted"/>
<name>A0A1J1LSG3_9CYAN</name>
<feature type="transmembrane region" description="Helical" evidence="1">
    <location>
        <begin position="349"/>
        <end position="371"/>
    </location>
</feature>
<dbReference type="EMBL" id="CZDF01000174">
    <property type="protein sequence ID" value="CUR35544.1"/>
    <property type="molecule type" value="Genomic_DNA"/>
</dbReference>
<dbReference type="Proteomes" id="UP000184315">
    <property type="component" value="Unassembled WGS sequence"/>
</dbReference>
<evidence type="ECO:0000256" key="1">
    <source>
        <dbReference type="SAM" id="Phobius"/>
    </source>
</evidence>
<evidence type="ECO:0000313" key="3">
    <source>
        <dbReference type="Proteomes" id="UP000184315"/>
    </source>
</evidence>
<gene>
    <name evidence="2" type="ORF">PL9214670170</name>
</gene>
<evidence type="ECO:0000313" key="2">
    <source>
        <dbReference type="EMBL" id="CUR35544.1"/>
    </source>
</evidence>
<keyword evidence="1" id="KW-0812">Transmembrane</keyword>
<protein>
    <submittedName>
        <fullName evidence="2">Uncharacterized protein</fullName>
    </submittedName>
</protein>
<keyword evidence="3" id="KW-1185">Reference proteome</keyword>
<accession>A0A1J1LSG3</accession>
<reference evidence="3" key="1">
    <citation type="submission" date="2015-10" db="EMBL/GenBank/DDBJ databases">
        <authorList>
            <person name="Regsiter A."/>
            <person name="william w."/>
        </authorList>
    </citation>
    <scope>NUCLEOTIDE SEQUENCE [LARGE SCALE GENOMIC DNA]</scope>
</reference>
<dbReference type="RefSeq" id="WP_072722501.1">
    <property type="nucleotide sequence ID" value="NZ_LN889815.1"/>
</dbReference>
<keyword evidence="1" id="KW-1133">Transmembrane helix</keyword>